<keyword evidence="2" id="KW-1185">Reference proteome</keyword>
<proteinExistence type="predicted"/>
<evidence type="ECO:0000313" key="2">
    <source>
        <dbReference type="Proteomes" id="UP000886998"/>
    </source>
</evidence>
<evidence type="ECO:0000313" key="1">
    <source>
        <dbReference type="EMBL" id="GFY60545.1"/>
    </source>
</evidence>
<dbReference type="OrthoDB" id="6421689at2759"/>
<accession>A0A8X6XV46</accession>
<name>A0A8X6XV46_9ARAC</name>
<organism evidence="1 2">
    <name type="scientific">Trichonephila inaurata madagascariensis</name>
    <dbReference type="NCBI Taxonomy" id="2747483"/>
    <lineage>
        <taxon>Eukaryota</taxon>
        <taxon>Metazoa</taxon>
        <taxon>Ecdysozoa</taxon>
        <taxon>Arthropoda</taxon>
        <taxon>Chelicerata</taxon>
        <taxon>Arachnida</taxon>
        <taxon>Araneae</taxon>
        <taxon>Araneomorphae</taxon>
        <taxon>Entelegynae</taxon>
        <taxon>Araneoidea</taxon>
        <taxon>Nephilidae</taxon>
        <taxon>Trichonephila</taxon>
        <taxon>Trichonephila inaurata</taxon>
    </lineage>
</organism>
<protein>
    <submittedName>
        <fullName evidence="1">Uncharacterized protein</fullName>
    </submittedName>
</protein>
<dbReference type="Proteomes" id="UP000886998">
    <property type="component" value="Unassembled WGS sequence"/>
</dbReference>
<reference evidence="1" key="1">
    <citation type="submission" date="2020-08" db="EMBL/GenBank/DDBJ databases">
        <title>Multicomponent nature underlies the extraordinary mechanical properties of spider dragline silk.</title>
        <authorList>
            <person name="Kono N."/>
            <person name="Nakamura H."/>
            <person name="Mori M."/>
            <person name="Yoshida Y."/>
            <person name="Ohtoshi R."/>
            <person name="Malay A.D."/>
            <person name="Moran D.A.P."/>
            <person name="Tomita M."/>
            <person name="Numata K."/>
            <person name="Arakawa K."/>
        </authorList>
    </citation>
    <scope>NUCLEOTIDE SEQUENCE</scope>
</reference>
<dbReference type="AlphaFoldDB" id="A0A8X6XV46"/>
<dbReference type="EMBL" id="BMAV01013200">
    <property type="protein sequence ID" value="GFY60545.1"/>
    <property type="molecule type" value="Genomic_DNA"/>
</dbReference>
<feature type="non-terminal residue" evidence="1">
    <location>
        <position position="1"/>
    </location>
</feature>
<sequence length="218" mass="24392">TPSLDNATDEAQPYTVERIMLRKGKILPNKRVICDIGFVIHQARDLEIHSYECKFCGALVFSHIQYSGLGATLLFKCSNFLCSKISRLHSDQEVECLNNQLAVLGALSTGSGFSREKFSVMNITYMSKHVFASCERTTRTILDACVESNLADCINERKVSSSQSHQDIDTDGYYCLTAIVDGGWCKRSCICHGYNCFLWSPFVIIGMATQKLYLGIQK</sequence>
<gene>
    <name evidence="1" type="primary">AVEN_6429_1</name>
    <name evidence="1" type="ORF">TNIN_138511</name>
</gene>
<comment type="caution">
    <text evidence="1">The sequence shown here is derived from an EMBL/GenBank/DDBJ whole genome shotgun (WGS) entry which is preliminary data.</text>
</comment>